<dbReference type="PANTHER" id="PTHR24276:SF91">
    <property type="entry name" value="AT26814P-RELATED"/>
    <property type="match status" value="1"/>
</dbReference>
<name>A0A9W9VGY3_9EURO</name>
<evidence type="ECO:0000256" key="1">
    <source>
        <dbReference type="ARBA" id="ARBA00007664"/>
    </source>
</evidence>
<dbReference type="Proteomes" id="UP001147747">
    <property type="component" value="Unassembled WGS sequence"/>
</dbReference>
<dbReference type="InterPro" id="IPR001314">
    <property type="entry name" value="Peptidase_S1A"/>
</dbReference>
<dbReference type="PRINTS" id="PR00722">
    <property type="entry name" value="CHYMOTRYPSIN"/>
</dbReference>
<dbReference type="Pfam" id="PF00089">
    <property type="entry name" value="Trypsin"/>
    <property type="match status" value="1"/>
</dbReference>
<dbReference type="GO" id="GO:0004252">
    <property type="term" value="F:serine-type endopeptidase activity"/>
    <property type="evidence" value="ECO:0007669"/>
    <property type="project" value="InterPro"/>
</dbReference>
<dbReference type="Gene3D" id="2.40.10.10">
    <property type="entry name" value="Trypsin-like serine proteases"/>
    <property type="match status" value="1"/>
</dbReference>
<dbReference type="PANTHER" id="PTHR24276">
    <property type="entry name" value="POLYSERASE-RELATED"/>
    <property type="match status" value="1"/>
</dbReference>
<evidence type="ECO:0000256" key="4">
    <source>
        <dbReference type="ARBA" id="ARBA00022825"/>
    </source>
</evidence>
<sequence>MKLSLLITFLAASVKAQFEKRVVGGSNAAAGEFSYQVSVYYGTSHECGGSIIDSRHVLTAAQCIFKPIASRFKVRVGSTKYISGGKSFQVSKITQHSDYNADTFDNDIAILELQDNLEFGPNVAAVELPFSEQDTPETGAKCSVTGWGYPTHGAGHLTADLRFVYLDIVDHETCLKAYDSTNLKVNDKSVCAGVPGSSGAKGLVGGGGILWPAC</sequence>
<keyword evidence="4" id="KW-0720">Serine protease</keyword>
<comment type="similarity">
    <text evidence="1">Belongs to the peptidase S1 family.</text>
</comment>
<dbReference type="InterPro" id="IPR009003">
    <property type="entry name" value="Peptidase_S1_PA"/>
</dbReference>
<keyword evidence="6" id="KW-0732">Signal</keyword>
<dbReference type="PROSITE" id="PS50240">
    <property type="entry name" value="TRYPSIN_DOM"/>
    <property type="match status" value="1"/>
</dbReference>
<evidence type="ECO:0000256" key="6">
    <source>
        <dbReference type="SAM" id="SignalP"/>
    </source>
</evidence>
<protein>
    <recommendedName>
        <fullName evidence="7">Peptidase S1 domain-containing protein</fullName>
    </recommendedName>
</protein>
<dbReference type="SMART" id="SM00020">
    <property type="entry name" value="Tryp_SPc"/>
    <property type="match status" value="1"/>
</dbReference>
<accession>A0A9W9VGY3</accession>
<dbReference type="InterPro" id="IPR050430">
    <property type="entry name" value="Peptidase_S1"/>
</dbReference>
<keyword evidence="3" id="KW-0378">Hydrolase</keyword>
<dbReference type="OrthoDB" id="6380398at2759"/>
<feature type="chain" id="PRO_5040840661" description="Peptidase S1 domain-containing protein" evidence="6">
    <location>
        <begin position="17"/>
        <end position="214"/>
    </location>
</feature>
<dbReference type="GeneID" id="81375737"/>
<dbReference type="FunFam" id="2.40.10.10:FF:000073">
    <property type="entry name" value="Trypsin alpha"/>
    <property type="match status" value="1"/>
</dbReference>
<keyword evidence="5" id="KW-1015">Disulfide bond</keyword>
<evidence type="ECO:0000256" key="2">
    <source>
        <dbReference type="ARBA" id="ARBA00022670"/>
    </source>
</evidence>
<feature type="domain" description="Peptidase S1" evidence="7">
    <location>
        <begin position="22"/>
        <end position="214"/>
    </location>
</feature>
<dbReference type="CDD" id="cd00190">
    <property type="entry name" value="Tryp_SPc"/>
    <property type="match status" value="1"/>
</dbReference>
<organism evidence="8 9">
    <name type="scientific">Penicillium cosmopolitanum</name>
    <dbReference type="NCBI Taxonomy" id="1131564"/>
    <lineage>
        <taxon>Eukaryota</taxon>
        <taxon>Fungi</taxon>
        <taxon>Dikarya</taxon>
        <taxon>Ascomycota</taxon>
        <taxon>Pezizomycotina</taxon>
        <taxon>Eurotiomycetes</taxon>
        <taxon>Eurotiomycetidae</taxon>
        <taxon>Eurotiales</taxon>
        <taxon>Aspergillaceae</taxon>
        <taxon>Penicillium</taxon>
    </lineage>
</organism>
<evidence type="ECO:0000256" key="3">
    <source>
        <dbReference type="ARBA" id="ARBA00022801"/>
    </source>
</evidence>
<evidence type="ECO:0000313" key="9">
    <source>
        <dbReference type="Proteomes" id="UP001147747"/>
    </source>
</evidence>
<dbReference type="InterPro" id="IPR043504">
    <property type="entry name" value="Peptidase_S1_PA_chymotrypsin"/>
</dbReference>
<reference evidence="8" key="2">
    <citation type="journal article" date="2023" name="IMA Fungus">
        <title>Comparative genomic study of the Penicillium genus elucidates a diverse pangenome and 15 lateral gene transfer events.</title>
        <authorList>
            <person name="Petersen C."/>
            <person name="Sorensen T."/>
            <person name="Nielsen M.R."/>
            <person name="Sondergaard T.E."/>
            <person name="Sorensen J.L."/>
            <person name="Fitzpatrick D.A."/>
            <person name="Frisvad J.C."/>
            <person name="Nielsen K.L."/>
        </authorList>
    </citation>
    <scope>NUCLEOTIDE SEQUENCE</scope>
    <source>
        <strain evidence="8">IBT 29677</strain>
    </source>
</reference>
<dbReference type="AlphaFoldDB" id="A0A9W9VGY3"/>
<reference evidence="8" key="1">
    <citation type="submission" date="2022-12" db="EMBL/GenBank/DDBJ databases">
        <authorList>
            <person name="Petersen C."/>
        </authorList>
    </citation>
    <scope>NUCLEOTIDE SEQUENCE</scope>
    <source>
        <strain evidence="8">IBT 29677</strain>
    </source>
</reference>
<dbReference type="GO" id="GO:0006508">
    <property type="term" value="P:proteolysis"/>
    <property type="evidence" value="ECO:0007669"/>
    <property type="project" value="UniProtKB-KW"/>
</dbReference>
<dbReference type="SUPFAM" id="SSF50494">
    <property type="entry name" value="Trypsin-like serine proteases"/>
    <property type="match status" value="1"/>
</dbReference>
<dbReference type="RefSeq" id="XP_056482787.1">
    <property type="nucleotide sequence ID" value="XM_056636757.1"/>
</dbReference>
<evidence type="ECO:0000313" key="8">
    <source>
        <dbReference type="EMBL" id="KAJ5379001.1"/>
    </source>
</evidence>
<evidence type="ECO:0000256" key="5">
    <source>
        <dbReference type="ARBA" id="ARBA00023157"/>
    </source>
</evidence>
<gene>
    <name evidence="8" type="ORF">N7509_012120</name>
</gene>
<keyword evidence="9" id="KW-1185">Reference proteome</keyword>
<feature type="signal peptide" evidence="6">
    <location>
        <begin position="1"/>
        <end position="16"/>
    </location>
</feature>
<keyword evidence="2" id="KW-0645">Protease</keyword>
<evidence type="ECO:0000259" key="7">
    <source>
        <dbReference type="PROSITE" id="PS50240"/>
    </source>
</evidence>
<comment type="caution">
    <text evidence="8">The sequence shown here is derived from an EMBL/GenBank/DDBJ whole genome shotgun (WGS) entry which is preliminary data.</text>
</comment>
<dbReference type="InterPro" id="IPR001254">
    <property type="entry name" value="Trypsin_dom"/>
</dbReference>
<dbReference type="EMBL" id="JAPZBU010000011">
    <property type="protein sequence ID" value="KAJ5379001.1"/>
    <property type="molecule type" value="Genomic_DNA"/>
</dbReference>
<proteinExistence type="inferred from homology"/>